<dbReference type="AlphaFoldDB" id="A0A8C4R212"/>
<name>A0A8C4R212_EPTBU</name>
<dbReference type="PANTHER" id="PTHR31366:SF2">
    <property type="entry name" value="UPF0739 PROTEIN C1ORF74"/>
    <property type="match status" value="1"/>
</dbReference>
<sequence length="211" mass="22415">MLSDRDLESLACQSLGLNTVRAGRRAAKAAWDAVAVEVGLRPGFLYDRSSVEPKGLLTFLSRLRASGLLRGPSLTLLDLQGHLIVANPSATVTHLSEGRWVLVDASPSLTEPQIAKAEAMAESLHIAQTLAAAIVAAPAPGPTEPVLIEPETKGWNLATAFGLLLGYPVVYWSKAEAGQEGETCLASQPVRVYRASPDLNQNLIGLFLPLN</sequence>
<evidence type="ECO:0000313" key="2">
    <source>
        <dbReference type="Ensembl" id="ENSEBUP00000023196.1"/>
    </source>
</evidence>
<keyword evidence="3" id="KW-1185">Reference proteome</keyword>
<dbReference type="Proteomes" id="UP000694388">
    <property type="component" value="Unplaced"/>
</dbReference>
<dbReference type="Ensembl" id="ENSEBUT00000023772.1">
    <property type="protein sequence ID" value="ENSEBUP00000023196.1"/>
    <property type="gene ID" value="ENSEBUG00000014287.1"/>
</dbReference>
<dbReference type="Pfam" id="PF14953">
    <property type="entry name" value="DUF4504"/>
    <property type="match status" value="1"/>
</dbReference>
<reference evidence="2" key="1">
    <citation type="submission" date="2025-08" db="UniProtKB">
        <authorList>
            <consortium name="Ensembl"/>
        </authorList>
    </citation>
    <scope>IDENTIFICATION</scope>
</reference>
<dbReference type="PANTHER" id="PTHR31366">
    <property type="entry name" value="UPF0739 PROTEIN C1ORF74"/>
    <property type="match status" value="1"/>
</dbReference>
<comment type="similarity">
    <text evidence="1">Belongs to the UPF0739 family.</text>
</comment>
<evidence type="ECO:0000313" key="3">
    <source>
        <dbReference type="Proteomes" id="UP000694388"/>
    </source>
</evidence>
<organism evidence="2 3">
    <name type="scientific">Eptatretus burgeri</name>
    <name type="common">Inshore hagfish</name>
    <dbReference type="NCBI Taxonomy" id="7764"/>
    <lineage>
        <taxon>Eukaryota</taxon>
        <taxon>Metazoa</taxon>
        <taxon>Chordata</taxon>
        <taxon>Craniata</taxon>
        <taxon>Vertebrata</taxon>
        <taxon>Cyclostomata</taxon>
        <taxon>Myxini</taxon>
        <taxon>Myxiniformes</taxon>
        <taxon>Myxinidae</taxon>
        <taxon>Eptatretinae</taxon>
        <taxon>Eptatretus</taxon>
    </lineage>
</organism>
<dbReference type="InterPro" id="IPR027850">
    <property type="entry name" value="DUF4504"/>
</dbReference>
<proteinExistence type="inferred from homology"/>
<reference evidence="2" key="2">
    <citation type="submission" date="2025-09" db="UniProtKB">
        <authorList>
            <consortium name="Ensembl"/>
        </authorList>
    </citation>
    <scope>IDENTIFICATION</scope>
</reference>
<accession>A0A8C4R212</accession>
<evidence type="ECO:0000256" key="1">
    <source>
        <dbReference type="ARBA" id="ARBA00007065"/>
    </source>
</evidence>
<protein>
    <submittedName>
        <fullName evidence="2">Uncharacterized protein</fullName>
    </submittedName>
</protein>